<organism evidence="6 7">
    <name type="scientific">Cylindrobasidium torrendii FP15055 ss-10</name>
    <dbReference type="NCBI Taxonomy" id="1314674"/>
    <lineage>
        <taxon>Eukaryota</taxon>
        <taxon>Fungi</taxon>
        <taxon>Dikarya</taxon>
        <taxon>Basidiomycota</taxon>
        <taxon>Agaricomycotina</taxon>
        <taxon>Agaricomycetes</taxon>
        <taxon>Agaricomycetidae</taxon>
        <taxon>Agaricales</taxon>
        <taxon>Marasmiineae</taxon>
        <taxon>Physalacriaceae</taxon>
        <taxon>Cylindrobasidium</taxon>
    </lineage>
</organism>
<keyword evidence="7" id="KW-1185">Reference proteome</keyword>
<dbReference type="Pfam" id="PF20179">
    <property type="entry name" value="MSS51_C"/>
    <property type="match status" value="1"/>
</dbReference>
<protein>
    <recommendedName>
        <fullName evidence="5">MYND-type domain-containing protein</fullName>
    </recommendedName>
</protein>
<evidence type="ECO:0000259" key="5">
    <source>
        <dbReference type="PROSITE" id="PS50865"/>
    </source>
</evidence>
<dbReference type="OrthoDB" id="432970at2759"/>
<dbReference type="PANTHER" id="PTHR28069:SF1">
    <property type="entry name" value="PROTEIN MSS51, MITOCHONDRIAL"/>
    <property type="match status" value="1"/>
</dbReference>
<dbReference type="SUPFAM" id="SSF144232">
    <property type="entry name" value="HIT/MYND zinc finger-like"/>
    <property type="match status" value="1"/>
</dbReference>
<dbReference type="PANTHER" id="PTHR28069">
    <property type="entry name" value="GH20023P"/>
    <property type="match status" value="1"/>
</dbReference>
<dbReference type="InterPro" id="IPR002893">
    <property type="entry name" value="Znf_MYND"/>
</dbReference>
<evidence type="ECO:0000256" key="4">
    <source>
        <dbReference type="PROSITE-ProRule" id="PRU00134"/>
    </source>
</evidence>
<name>A0A0D7BI73_9AGAR</name>
<dbReference type="InterPro" id="IPR046824">
    <property type="entry name" value="Mss51-like_C"/>
</dbReference>
<keyword evidence="3" id="KW-0862">Zinc</keyword>
<keyword evidence="1" id="KW-0479">Metal-binding</keyword>
<dbReference type="GO" id="GO:0008270">
    <property type="term" value="F:zinc ion binding"/>
    <property type="evidence" value="ECO:0007669"/>
    <property type="project" value="UniProtKB-KW"/>
</dbReference>
<dbReference type="EMBL" id="KN880471">
    <property type="protein sequence ID" value="KIY70243.1"/>
    <property type="molecule type" value="Genomic_DNA"/>
</dbReference>
<dbReference type="AlphaFoldDB" id="A0A0D7BI73"/>
<evidence type="ECO:0000256" key="2">
    <source>
        <dbReference type="ARBA" id="ARBA00022771"/>
    </source>
</evidence>
<dbReference type="Gene3D" id="6.10.140.2220">
    <property type="match status" value="1"/>
</dbReference>
<proteinExistence type="predicted"/>
<dbReference type="PROSITE" id="PS50865">
    <property type="entry name" value="ZF_MYND_2"/>
    <property type="match status" value="1"/>
</dbReference>
<evidence type="ECO:0000256" key="3">
    <source>
        <dbReference type="ARBA" id="ARBA00022833"/>
    </source>
</evidence>
<sequence length="496" mass="55877">MPAPGTIEVHMDLRNPPPMYFVQGPVSIVTAGQLCAYCAKPSMTGLQKCSGCHRVKYCSKECQKKDWPYIHKTMCKQWKQINELNKAIPMFWPGFGPNDDRTQRQNAYKIRREQARRTCGPLSKAFELSLLIALLNSDEIKCANCWKTPFETEKYAGLKHTCSECRFAWWCSDECYSVKETFHPADVCQGIGQRAALQHLDVAVSVGRRKMLTSLQVPTLQTVKKHTPLSSLSGWDEYAAILDPSFSTRIASLAQTYAQIHGDVDKALRTMAFDHKAIPMTILATLEELYPDIATRQKLKVHLIGAGPREATIDEEMESILHFLPALKELHVAYIGPRIENVMLSAVIDSACTRPPKDAACHHCQAQGRGFFRYRHTEFYHDYVNEAAASNGAASPDLCVLINSGFSEEATATWLTTLDWLIAKGKAPILCTQFTITEAKKEQAYFDGREDVQVLTRMEKNKWGSPRDILRQDERVITDGTAGRNSHYRLVVQGKK</sequence>
<dbReference type="Proteomes" id="UP000054007">
    <property type="component" value="Unassembled WGS sequence"/>
</dbReference>
<dbReference type="Pfam" id="PF01753">
    <property type="entry name" value="zf-MYND"/>
    <property type="match status" value="1"/>
</dbReference>
<dbReference type="PROSITE" id="PS01360">
    <property type="entry name" value="ZF_MYND_1"/>
    <property type="match status" value="1"/>
</dbReference>
<feature type="domain" description="MYND-type" evidence="5">
    <location>
        <begin position="35"/>
        <end position="75"/>
    </location>
</feature>
<evidence type="ECO:0000256" key="1">
    <source>
        <dbReference type="ARBA" id="ARBA00022723"/>
    </source>
</evidence>
<gene>
    <name evidence="6" type="ORF">CYLTODRAFT_409061</name>
</gene>
<keyword evidence="2 4" id="KW-0863">Zinc-finger</keyword>
<dbReference type="STRING" id="1314674.A0A0D7BI73"/>
<reference evidence="6 7" key="1">
    <citation type="journal article" date="2015" name="Fungal Genet. Biol.">
        <title>Evolution of novel wood decay mechanisms in Agaricales revealed by the genome sequences of Fistulina hepatica and Cylindrobasidium torrendii.</title>
        <authorList>
            <person name="Floudas D."/>
            <person name="Held B.W."/>
            <person name="Riley R."/>
            <person name="Nagy L.G."/>
            <person name="Koehler G."/>
            <person name="Ransdell A.S."/>
            <person name="Younus H."/>
            <person name="Chow J."/>
            <person name="Chiniquy J."/>
            <person name="Lipzen A."/>
            <person name="Tritt A."/>
            <person name="Sun H."/>
            <person name="Haridas S."/>
            <person name="LaButti K."/>
            <person name="Ohm R.A."/>
            <person name="Kues U."/>
            <person name="Blanchette R.A."/>
            <person name="Grigoriev I.V."/>
            <person name="Minto R.E."/>
            <person name="Hibbett D.S."/>
        </authorList>
    </citation>
    <scope>NUCLEOTIDE SEQUENCE [LARGE SCALE GENOMIC DNA]</scope>
    <source>
        <strain evidence="6 7">FP15055 ss-10</strain>
    </source>
</reference>
<accession>A0A0D7BI73</accession>
<evidence type="ECO:0000313" key="6">
    <source>
        <dbReference type="EMBL" id="KIY70243.1"/>
    </source>
</evidence>
<evidence type="ECO:0000313" key="7">
    <source>
        <dbReference type="Proteomes" id="UP000054007"/>
    </source>
</evidence>